<feature type="domain" description="Tyrosine-protein kinase ephrin type A/B receptor-like" evidence="2">
    <location>
        <begin position="491"/>
        <end position="530"/>
    </location>
</feature>
<dbReference type="FunFam" id="2.10.50.10:FF:000032">
    <property type="entry name" value="Uncharacterized protein, isoform A"/>
    <property type="match status" value="1"/>
</dbReference>
<name>A0ABD1CPG6_CULPP</name>
<dbReference type="Pfam" id="PF07699">
    <property type="entry name" value="Ephrin_rec_like"/>
    <property type="match status" value="3"/>
</dbReference>
<dbReference type="SUPFAM" id="SSF57184">
    <property type="entry name" value="Growth factor receptor domain"/>
    <property type="match status" value="1"/>
</dbReference>
<dbReference type="InterPro" id="IPR036691">
    <property type="entry name" value="Endo/exonu/phosph_ase_sf"/>
</dbReference>
<sequence length="546" mass="60878">MIYSYCDEHNSIVAVEVGDQDKTVLVSVYRPPDTLNATVDSFMELLDTFLTARSNHTTIVVGDFNLDLLTTTHAVKRYTNIVLSNGFFFCSNRPTRYETCLDHVLKNNSELLISVQQLQYNLFDHDAMFIEVDRPIELSPSTEAYYLKVDTCKFREFLLHNSTHTNELLAVEDNYNSLLSQLRSGLDAATSRVRVRNNKRSHSKPWFDLEMKQCIRTKNYWYAKHRQNVHNEVIRNTYTHWANRVTTLKRSKAKQHYGSSFARQQNNVTGTWDVIKDVLGKNKHTSQQRSPDSKRRYIGEANNDPVLHSSNGERSTVRALLEKLILEDDQFDVQEILPNTFADPASLALTSEFTCPVGQVVQEPNCVPCAIGTYFDTTSKTCVSCPKGSYQSEIGQLQCKSCPNIAGRSGVTSIIGARSAAECKERCPAGKFLDSETGLCQPCGYGFYQPNEGSFSCEICGLGQTTRITEATSKSECRDECKSGMQLGVAGNCEACPRGTYRTQGVQPACTSCPTGRTTLKVGASSIEECSLPVCLPGTYLNGTVN</sequence>
<gene>
    <name evidence="3" type="ORF">pipiens_015707</name>
</gene>
<feature type="region of interest" description="Disordered" evidence="1">
    <location>
        <begin position="280"/>
        <end position="311"/>
    </location>
</feature>
<dbReference type="Proteomes" id="UP001562425">
    <property type="component" value="Unassembled WGS sequence"/>
</dbReference>
<dbReference type="SUPFAM" id="SSF56219">
    <property type="entry name" value="DNase I-like"/>
    <property type="match status" value="1"/>
</dbReference>
<dbReference type="InterPro" id="IPR009030">
    <property type="entry name" value="Growth_fac_rcpt_cys_sf"/>
</dbReference>
<accession>A0ABD1CPG6</accession>
<dbReference type="AlphaFoldDB" id="A0ABD1CPG6"/>
<proteinExistence type="predicted"/>
<feature type="domain" description="Tyrosine-protein kinase ephrin type A/B receptor-like" evidence="2">
    <location>
        <begin position="430"/>
        <end position="477"/>
    </location>
</feature>
<dbReference type="Gene3D" id="2.10.50.10">
    <property type="entry name" value="Tumor Necrosis Factor Receptor, subunit A, domain 2"/>
    <property type="match status" value="3"/>
</dbReference>
<feature type="domain" description="Tyrosine-protein kinase ephrin type A/B receptor-like" evidence="2">
    <location>
        <begin position="372"/>
        <end position="423"/>
    </location>
</feature>
<organism evidence="3 4">
    <name type="scientific">Culex pipiens pipiens</name>
    <name type="common">Northern house mosquito</name>
    <dbReference type="NCBI Taxonomy" id="38569"/>
    <lineage>
        <taxon>Eukaryota</taxon>
        <taxon>Metazoa</taxon>
        <taxon>Ecdysozoa</taxon>
        <taxon>Arthropoda</taxon>
        <taxon>Hexapoda</taxon>
        <taxon>Insecta</taxon>
        <taxon>Pterygota</taxon>
        <taxon>Neoptera</taxon>
        <taxon>Endopterygota</taxon>
        <taxon>Diptera</taxon>
        <taxon>Nematocera</taxon>
        <taxon>Culicoidea</taxon>
        <taxon>Culicidae</taxon>
        <taxon>Culicinae</taxon>
        <taxon>Culicini</taxon>
        <taxon>Culex</taxon>
        <taxon>Culex</taxon>
    </lineage>
</organism>
<dbReference type="EMBL" id="JBEHCU010010430">
    <property type="protein sequence ID" value="KAL1378253.1"/>
    <property type="molecule type" value="Genomic_DNA"/>
</dbReference>
<dbReference type="CDD" id="cd00185">
    <property type="entry name" value="TNFRSF"/>
    <property type="match status" value="1"/>
</dbReference>
<dbReference type="InterPro" id="IPR052071">
    <property type="entry name" value="SCUB_EGF-like_domain"/>
</dbReference>
<evidence type="ECO:0000259" key="2">
    <source>
        <dbReference type="Pfam" id="PF07699"/>
    </source>
</evidence>
<evidence type="ECO:0000256" key="1">
    <source>
        <dbReference type="SAM" id="MobiDB-lite"/>
    </source>
</evidence>
<protein>
    <recommendedName>
        <fullName evidence="2">Tyrosine-protein kinase ephrin type A/B receptor-like domain-containing protein</fullName>
    </recommendedName>
</protein>
<evidence type="ECO:0000313" key="3">
    <source>
        <dbReference type="EMBL" id="KAL1378253.1"/>
    </source>
</evidence>
<dbReference type="Gene3D" id="3.60.10.10">
    <property type="entry name" value="Endonuclease/exonuclease/phosphatase"/>
    <property type="match status" value="1"/>
</dbReference>
<reference evidence="3 4" key="1">
    <citation type="submission" date="2024-05" db="EMBL/GenBank/DDBJ databases">
        <title>Culex pipiens pipiens assembly and annotation.</title>
        <authorList>
            <person name="Alout H."/>
            <person name="Durand T."/>
        </authorList>
    </citation>
    <scope>NUCLEOTIDE SEQUENCE [LARGE SCALE GENOMIC DNA]</scope>
    <source>
        <strain evidence="3">HA-2024</strain>
        <tissue evidence="3">Whole body</tissue>
    </source>
</reference>
<dbReference type="SMART" id="SM01411">
    <property type="entry name" value="Ephrin_rec_like"/>
    <property type="match status" value="3"/>
</dbReference>
<keyword evidence="4" id="KW-1185">Reference proteome</keyword>
<comment type="caution">
    <text evidence="3">The sequence shown here is derived from an EMBL/GenBank/DDBJ whole genome shotgun (WGS) entry which is preliminary data.</text>
</comment>
<evidence type="ECO:0000313" key="4">
    <source>
        <dbReference type="Proteomes" id="UP001562425"/>
    </source>
</evidence>
<feature type="non-terminal residue" evidence="3">
    <location>
        <position position="546"/>
    </location>
</feature>
<dbReference type="PANTHER" id="PTHR24046:SF5">
    <property type="entry name" value="EGF-LIKE DOMAIN-CONTAINING PROTEIN"/>
    <property type="match status" value="1"/>
</dbReference>
<dbReference type="PANTHER" id="PTHR24046">
    <property type="entry name" value="SIGNAL PEPTIDE, CUB AND EGF-LIKE DOMAIN-CONTAINING"/>
    <property type="match status" value="1"/>
</dbReference>
<dbReference type="InterPro" id="IPR011641">
    <property type="entry name" value="Tyr-kin_ephrin_A/B_rcpt-like"/>
</dbReference>